<comment type="caution">
    <text evidence="2">The sequence shown here is derived from an EMBL/GenBank/DDBJ whole genome shotgun (WGS) entry which is preliminary data.</text>
</comment>
<proteinExistence type="predicted"/>
<evidence type="ECO:0000313" key="3">
    <source>
        <dbReference type="Proteomes" id="UP001596380"/>
    </source>
</evidence>
<organism evidence="2 3">
    <name type="scientific">Actinomadura yumaensis</name>
    <dbReference type="NCBI Taxonomy" id="111807"/>
    <lineage>
        <taxon>Bacteria</taxon>
        <taxon>Bacillati</taxon>
        <taxon>Actinomycetota</taxon>
        <taxon>Actinomycetes</taxon>
        <taxon>Streptosporangiales</taxon>
        <taxon>Thermomonosporaceae</taxon>
        <taxon>Actinomadura</taxon>
    </lineage>
</organism>
<dbReference type="Proteomes" id="UP001596380">
    <property type="component" value="Unassembled WGS sequence"/>
</dbReference>
<keyword evidence="1" id="KW-1133">Transmembrane helix</keyword>
<feature type="transmembrane region" description="Helical" evidence="1">
    <location>
        <begin position="96"/>
        <end position="119"/>
    </location>
</feature>
<sequence>MNLLDNALIAIAVLSLILYRQVQAERIDERRMLTLPAVLLIVGLAQGGLVDRAHPAVGGALLAAGIVLALAGGGLRAATVRVWRDGTGSLWRRGGAWTVAVWLLSLAARAGVIALGYAAGVRPGTGDILVFLGLSLLVQNLVVLWRARRVDGAAPVSVVS</sequence>
<name>A0ABW2CRN5_9ACTN</name>
<feature type="transmembrane region" description="Helical" evidence="1">
    <location>
        <begin position="6"/>
        <end position="22"/>
    </location>
</feature>
<dbReference type="EMBL" id="JBHSXS010000023">
    <property type="protein sequence ID" value="MFC6883975.1"/>
    <property type="molecule type" value="Genomic_DNA"/>
</dbReference>
<feature type="transmembrane region" description="Helical" evidence="1">
    <location>
        <begin position="34"/>
        <end position="50"/>
    </location>
</feature>
<feature type="transmembrane region" description="Helical" evidence="1">
    <location>
        <begin position="56"/>
        <end position="75"/>
    </location>
</feature>
<evidence type="ECO:0008006" key="4">
    <source>
        <dbReference type="Google" id="ProtNLM"/>
    </source>
</evidence>
<feature type="transmembrane region" description="Helical" evidence="1">
    <location>
        <begin position="125"/>
        <end position="145"/>
    </location>
</feature>
<gene>
    <name evidence="2" type="ORF">ACFQKB_29740</name>
</gene>
<evidence type="ECO:0000256" key="1">
    <source>
        <dbReference type="SAM" id="Phobius"/>
    </source>
</evidence>
<reference evidence="3" key="1">
    <citation type="journal article" date="2019" name="Int. J. Syst. Evol. Microbiol.">
        <title>The Global Catalogue of Microorganisms (GCM) 10K type strain sequencing project: providing services to taxonomists for standard genome sequencing and annotation.</title>
        <authorList>
            <consortium name="The Broad Institute Genomics Platform"/>
            <consortium name="The Broad Institute Genome Sequencing Center for Infectious Disease"/>
            <person name="Wu L."/>
            <person name="Ma J."/>
        </authorList>
    </citation>
    <scope>NUCLEOTIDE SEQUENCE [LARGE SCALE GENOMIC DNA]</scope>
    <source>
        <strain evidence="3">JCM 3369</strain>
    </source>
</reference>
<keyword evidence="1" id="KW-0812">Transmembrane</keyword>
<evidence type="ECO:0000313" key="2">
    <source>
        <dbReference type="EMBL" id="MFC6883975.1"/>
    </source>
</evidence>
<accession>A0ABW2CRN5</accession>
<keyword evidence="3" id="KW-1185">Reference proteome</keyword>
<dbReference type="RefSeq" id="WP_160823252.1">
    <property type="nucleotide sequence ID" value="NZ_JBHSXE010000001.1"/>
</dbReference>
<keyword evidence="1" id="KW-0472">Membrane</keyword>
<protein>
    <recommendedName>
        <fullName evidence="4">DUF1453 domain-containing protein</fullName>
    </recommendedName>
</protein>